<organism evidence="1">
    <name type="scientific">Cacopsylla melanoneura</name>
    <dbReference type="NCBI Taxonomy" id="428564"/>
    <lineage>
        <taxon>Eukaryota</taxon>
        <taxon>Metazoa</taxon>
        <taxon>Ecdysozoa</taxon>
        <taxon>Arthropoda</taxon>
        <taxon>Hexapoda</taxon>
        <taxon>Insecta</taxon>
        <taxon>Pterygota</taxon>
        <taxon>Neoptera</taxon>
        <taxon>Paraneoptera</taxon>
        <taxon>Hemiptera</taxon>
        <taxon>Sternorrhyncha</taxon>
        <taxon>Psylloidea</taxon>
        <taxon>Psyllidae</taxon>
        <taxon>Psyllinae</taxon>
        <taxon>Cacopsylla</taxon>
    </lineage>
</organism>
<dbReference type="AlphaFoldDB" id="A0A8D8VY34"/>
<evidence type="ECO:0000313" key="1">
    <source>
        <dbReference type="EMBL" id="CAG6639988.1"/>
    </source>
</evidence>
<reference evidence="1" key="1">
    <citation type="submission" date="2021-05" db="EMBL/GenBank/DDBJ databases">
        <authorList>
            <person name="Alioto T."/>
            <person name="Alioto T."/>
            <person name="Gomez Garrido J."/>
        </authorList>
    </citation>
    <scope>NUCLEOTIDE SEQUENCE</scope>
</reference>
<name>A0A8D8VY34_9HEMI</name>
<dbReference type="EMBL" id="HBUF01110118">
    <property type="protein sequence ID" value="CAG6639988.1"/>
    <property type="molecule type" value="Transcribed_RNA"/>
</dbReference>
<sequence length="109" mass="12954">MFCFIEIDLDKDTQVINQKTQFISWSGAEFKSWLRRNYFTVSSFLKAPWFKFIFRVKILKTLFSLILWPSKFGKGIFLQPLLNECYEENLKFHCAIGAYCNDTNLVQFS</sequence>
<protein>
    <submittedName>
        <fullName evidence="1">Uncharacterized protein</fullName>
    </submittedName>
</protein>
<proteinExistence type="predicted"/>
<accession>A0A8D8VY34</accession>
<dbReference type="EMBL" id="HBUF01110119">
    <property type="protein sequence ID" value="CAG6639989.1"/>
    <property type="molecule type" value="Transcribed_RNA"/>
</dbReference>